<organism evidence="1 2">
    <name type="scientific">Caloramator mitchellensis</name>
    <dbReference type="NCBI Taxonomy" id="908809"/>
    <lineage>
        <taxon>Bacteria</taxon>
        <taxon>Bacillati</taxon>
        <taxon>Bacillota</taxon>
        <taxon>Clostridia</taxon>
        <taxon>Eubacteriales</taxon>
        <taxon>Clostridiaceae</taxon>
        <taxon>Caloramator</taxon>
    </lineage>
</organism>
<comment type="caution">
    <text evidence="1">The sequence shown here is derived from an EMBL/GenBank/DDBJ whole genome shotgun (WGS) entry which is preliminary data.</text>
</comment>
<evidence type="ECO:0000313" key="2">
    <source>
        <dbReference type="Proteomes" id="UP000052015"/>
    </source>
</evidence>
<proteinExistence type="predicted"/>
<dbReference type="STRING" id="908809.ABG79_00613"/>
<sequence>MNLVKVEIDVPETLLSYVDVNDVEYRKKIRELMVFELVKENKISYGKAAEILGLSKLQFITDLGKMGIAYFDMEGSEVLEDAKMLDKLLEEER</sequence>
<accession>A0A0R3JW51</accession>
<evidence type="ECO:0000313" key="1">
    <source>
        <dbReference type="EMBL" id="KRQ87808.1"/>
    </source>
</evidence>
<keyword evidence="2" id="KW-1185">Reference proteome</keyword>
<dbReference type="Proteomes" id="UP000052015">
    <property type="component" value="Unassembled WGS sequence"/>
</dbReference>
<dbReference type="InterPro" id="IPR005368">
    <property type="entry name" value="UPF0175"/>
</dbReference>
<dbReference type="EMBL" id="LKHP01000002">
    <property type="protein sequence ID" value="KRQ87808.1"/>
    <property type="molecule type" value="Genomic_DNA"/>
</dbReference>
<protein>
    <submittedName>
        <fullName evidence="1">Uncharacterized protein</fullName>
    </submittedName>
</protein>
<dbReference type="OrthoDB" id="9796320at2"/>
<gene>
    <name evidence="1" type="ORF">ABG79_00613</name>
</gene>
<reference evidence="1 2" key="1">
    <citation type="submission" date="2015-09" db="EMBL/GenBank/DDBJ databases">
        <title>Draft genome sequence of a Caloramator mitchellensis, a moderate thermophile from the Great Artesian Basin of Australia.</title>
        <authorList>
            <person name="Patel B.K."/>
        </authorList>
    </citation>
    <scope>NUCLEOTIDE SEQUENCE [LARGE SCALE GENOMIC DNA]</scope>
    <source>
        <strain evidence="1 2">VF08</strain>
    </source>
</reference>
<dbReference type="AlphaFoldDB" id="A0A0R3JW51"/>
<name>A0A0R3JW51_CALMK</name>
<dbReference type="RefSeq" id="WP_057976975.1">
    <property type="nucleotide sequence ID" value="NZ_LKHP01000002.1"/>
</dbReference>
<dbReference type="Pfam" id="PF03683">
    <property type="entry name" value="UPF0175"/>
    <property type="match status" value="1"/>
</dbReference>